<evidence type="ECO:0000313" key="3">
    <source>
        <dbReference type="Proteomes" id="UP000800097"/>
    </source>
</evidence>
<keyword evidence="3" id="KW-1185">Reference proteome</keyword>
<feature type="compositionally biased region" description="Basic and acidic residues" evidence="1">
    <location>
        <begin position="1"/>
        <end position="30"/>
    </location>
</feature>
<dbReference type="OrthoDB" id="3800332at2759"/>
<dbReference type="EMBL" id="ML986487">
    <property type="protein sequence ID" value="KAF2278963.1"/>
    <property type="molecule type" value="Genomic_DNA"/>
</dbReference>
<organism evidence="2 3">
    <name type="scientific">Westerdykella ornata</name>
    <dbReference type="NCBI Taxonomy" id="318751"/>
    <lineage>
        <taxon>Eukaryota</taxon>
        <taxon>Fungi</taxon>
        <taxon>Dikarya</taxon>
        <taxon>Ascomycota</taxon>
        <taxon>Pezizomycotina</taxon>
        <taxon>Dothideomycetes</taxon>
        <taxon>Pleosporomycetidae</taxon>
        <taxon>Pleosporales</taxon>
        <taxon>Sporormiaceae</taxon>
        <taxon>Westerdykella</taxon>
    </lineage>
</organism>
<name>A0A6A6JS76_WESOR</name>
<gene>
    <name evidence="2" type="ORF">EI97DRAFT_224435</name>
</gene>
<accession>A0A6A6JS76</accession>
<proteinExistence type="predicted"/>
<protein>
    <submittedName>
        <fullName evidence="2">Uncharacterized protein</fullName>
    </submittedName>
</protein>
<dbReference type="AlphaFoldDB" id="A0A6A6JS76"/>
<evidence type="ECO:0000256" key="1">
    <source>
        <dbReference type="SAM" id="MobiDB-lite"/>
    </source>
</evidence>
<dbReference type="Proteomes" id="UP000800097">
    <property type="component" value="Unassembled WGS sequence"/>
</dbReference>
<feature type="region of interest" description="Disordered" evidence="1">
    <location>
        <begin position="1"/>
        <end position="79"/>
    </location>
</feature>
<sequence length="666" mass="75547">MQRSIKDMFPSRKTLTPDKDGDVVMRDSSPESRSSSSEQVTKLVSPDPSKPSLSSNQPAVLYPTLPVLSDTEESLSEKDNREELLKAGAEEAKRLEDVPDEVQEVYTKSYNLLRSLWDDAENAVAAAEVKGKGNDKEAVFQLPPKKKKEIEGFEQEIVSIYREQLKNAFEKEWKEKVQTAGIDAKSTDAQKMQDDMRHEPRWQRIQEDQPWGEEVFPKDTIVGHIYAITKAWRTLKSQKTAEDIDKASERLIQGCLVFQQQLRQKGFDPTRLIPASRKEEFLKIVNSSRKNIELYTEFTDFMSQPPAEEQRIWDLVIPDIEKFLELVASDADEVGKKGTEDLLSGITPYNRKLAMTQKALEGTVSRKIPTTQMEQLLDDEDPKQRSKVFAELASSFQSSGQKRLAVICSEAAKTELDPRTELEPETGSGLSANNESSDVDMKSASNFGANMEGDDGIDLGQDGINVDNDNVIEFDDDDGTIDLPSYEDGITEYGTLEAIRPTYSDQIRFSRFIVNSGTESRPFYRAIKGFDLGPEGARILLEQEDKYTRFNLQERKLSIKKDTKIKKLGPCVELPNTGGAKRKADLYIRLQYSTKSGLEFSEWLCRTEAEKLLGKKFFEKQEPTLLAKYQNRERFFSDCRKRGIHPDTGSPLTKEDKKAMPWLAMI</sequence>
<dbReference type="RefSeq" id="XP_033656502.1">
    <property type="nucleotide sequence ID" value="XM_033793892.1"/>
</dbReference>
<feature type="region of interest" description="Disordered" evidence="1">
    <location>
        <begin position="416"/>
        <end position="452"/>
    </location>
</feature>
<evidence type="ECO:0000313" key="2">
    <source>
        <dbReference type="EMBL" id="KAF2278963.1"/>
    </source>
</evidence>
<reference evidence="2" key="1">
    <citation type="journal article" date="2020" name="Stud. Mycol.">
        <title>101 Dothideomycetes genomes: a test case for predicting lifestyles and emergence of pathogens.</title>
        <authorList>
            <person name="Haridas S."/>
            <person name="Albert R."/>
            <person name="Binder M."/>
            <person name="Bloem J."/>
            <person name="Labutti K."/>
            <person name="Salamov A."/>
            <person name="Andreopoulos B."/>
            <person name="Baker S."/>
            <person name="Barry K."/>
            <person name="Bills G."/>
            <person name="Bluhm B."/>
            <person name="Cannon C."/>
            <person name="Castanera R."/>
            <person name="Culley D."/>
            <person name="Daum C."/>
            <person name="Ezra D."/>
            <person name="Gonzalez J."/>
            <person name="Henrissat B."/>
            <person name="Kuo A."/>
            <person name="Liang C."/>
            <person name="Lipzen A."/>
            <person name="Lutzoni F."/>
            <person name="Magnuson J."/>
            <person name="Mondo S."/>
            <person name="Nolan M."/>
            <person name="Ohm R."/>
            <person name="Pangilinan J."/>
            <person name="Park H.-J."/>
            <person name="Ramirez L."/>
            <person name="Alfaro M."/>
            <person name="Sun H."/>
            <person name="Tritt A."/>
            <person name="Yoshinaga Y."/>
            <person name="Zwiers L.-H."/>
            <person name="Turgeon B."/>
            <person name="Goodwin S."/>
            <person name="Spatafora J."/>
            <person name="Crous P."/>
            <person name="Grigoriev I."/>
        </authorList>
    </citation>
    <scope>NUCLEOTIDE SEQUENCE</scope>
    <source>
        <strain evidence="2">CBS 379.55</strain>
    </source>
</reference>
<dbReference type="GeneID" id="54547067"/>